<gene>
    <name evidence="1" type="ORF">M513_12637</name>
</gene>
<dbReference type="Proteomes" id="UP000030764">
    <property type="component" value="Unassembled WGS sequence"/>
</dbReference>
<dbReference type="AlphaFoldDB" id="A0A085LNE9"/>
<organism evidence="1 2">
    <name type="scientific">Trichuris suis</name>
    <name type="common">pig whipworm</name>
    <dbReference type="NCBI Taxonomy" id="68888"/>
    <lineage>
        <taxon>Eukaryota</taxon>
        <taxon>Metazoa</taxon>
        <taxon>Ecdysozoa</taxon>
        <taxon>Nematoda</taxon>
        <taxon>Enoplea</taxon>
        <taxon>Dorylaimia</taxon>
        <taxon>Trichinellida</taxon>
        <taxon>Trichuridae</taxon>
        <taxon>Trichuris</taxon>
    </lineage>
</organism>
<dbReference type="EMBL" id="KL363368">
    <property type="protein sequence ID" value="KFD46495.1"/>
    <property type="molecule type" value="Genomic_DNA"/>
</dbReference>
<reference evidence="1 2" key="1">
    <citation type="journal article" date="2014" name="Nat. Genet.">
        <title>Genome and transcriptome of the porcine whipworm Trichuris suis.</title>
        <authorList>
            <person name="Jex A.R."/>
            <person name="Nejsum P."/>
            <person name="Schwarz E.M."/>
            <person name="Hu L."/>
            <person name="Young N.D."/>
            <person name="Hall R.S."/>
            <person name="Korhonen P.K."/>
            <person name="Liao S."/>
            <person name="Thamsborg S."/>
            <person name="Xia J."/>
            <person name="Xu P."/>
            <person name="Wang S."/>
            <person name="Scheerlinck J.P."/>
            <person name="Hofmann A."/>
            <person name="Sternberg P.W."/>
            <person name="Wang J."/>
            <person name="Gasser R.B."/>
        </authorList>
    </citation>
    <scope>NUCLEOTIDE SEQUENCE [LARGE SCALE GENOMIC DNA]</scope>
    <source>
        <strain evidence="1">DCEP-RM93M</strain>
    </source>
</reference>
<protein>
    <submittedName>
        <fullName evidence="1">Uncharacterized protein</fullName>
    </submittedName>
</protein>
<evidence type="ECO:0000313" key="1">
    <source>
        <dbReference type="EMBL" id="KFD46495.1"/>
    </source>
</evidence>
<sequence>MTITQCQRSDNAVHGAAVKTLPSKRRASPLLMEYCNRSTRRLDASCTGLPSIIVHAVIELNLSWLMAVVHVQGRGWKVSSQPRNPSDFMRGVQERGSASGRLWAHDVPLLQRGRMSTPRAVNLSMQEVGAESLTRSPVIIGGESQTVEMDESLFSKWKSNHG</sequence>
<evidence type="ECO:0000313" key="2">
    <source>
        <dbReference type="Proteomes" id="UP000030764"/>
    </source>
</evidence>
<name>A0A085LNE9_9BILA</name>
<proteinExistence type="predicted"/>
<keyword evidence="2" id="KW-1185">Reference proteome</keyword>
<accession>A0A085LNE9</accession>